<keyword evidence="3" id="KW-1185">Reference proteome</keyword>
<evidence type="ECO:0000313" key="3">
    <source>
        <dbReference type="Proteomes" id="UP000325440"/>
    </source>
</evidence>
<evidence type="ECO:0000259" key="1">
    <source>
        <dbReference type="Pfam" id="PF16087"/>
    </source>
</evidence>
<feature type="domain" description="DUF4817" evidence="1">
    <location>
        <begin position="9"/>
        <end position="63"/>
    </location>
</feature>
<organism evidence="2 3">
    <name type="scientific">Cinara cedri</name>
    <dbReference type="NCBI Taxonomy" id="506608"/>
    <lineage>
        <taxon>Eukaryota</taxon>
        <taxon>Metazoa</taxon>
        <taxon>Ecdysozoa</taxon>
        <taxon>Arthropoda</taxon>
        <taxon>Hexapoda</taxon>
        <taxon>Insecta</taxon>
        <taxon>Pterygota</taxon>
        <taxon>Neoptera</taxon>
        <taxon>Paraneoptera</taxon>
        <taxon>Hemiptera</taxon>
        <taxon>Sternorrhyncha</taxon>
        <taxon>Aphidomorpha</taxon>
        <taxon>Aphidoidea</taxon>
        <taxon>Aphididae</taxon>
        <taxon>Lachninae</taxon>
        <taxon>Cinara</taxon>
    </lineage>
</organism>
<reference evidence="2 3" key="1">
    <citation type="submission" date="2019-08" db="EMBL/GenBank/DDBJ databases">
        <authorList>
            <person name="Alioto T."/>
            <person name="Alioto T."/>
            <person name="Gomez Garrido J."/>
        </authorList>
    </citation>
    <scope>NUCLEOTIDE SEQUENCE [LARGE SCALE GENOMIC DNA]</scope>
</reference>
<dbReference type="InterPro" id="IPR032135">
    <property type="entry name" value="DUF4817"/>
</dbReference>
<dbReference type="Proteomes" id="UP000325440">
    <property type="component" value="Unassembled WGS sequence"/>
</dbReference>
<dbReference type="Pfam" id="PF16087">
    <property type="entry name" value="DUF4817"/>
    <property type="match status" value="1"/>
</dbReference>
<sequence>MLNHYANYTIEQHVQMIKLYYQNKCSIVQILRSLRPFFGQHSSTSKTTLQHLVAKFETTGSINDQLTLVRQSNTISAENIAAVRESVQENPRQSISRRAQELGLLQFSTRRILRRDLGLHPYKTQLTQELKINDYRQCRLFADWVSERLEKDPNFVRNRHL</sequence>
<evidence type="ECO:0000313" key="2">
    <source>
        <dbReference type="EMBL" id="VVC25081.1"/>
    </source>
</evidence>
<proteinExistence type="predicted"/>
<dbReference type="AlphaFoldDB" id="A0A5E4M1F3"/>
<dbReference type="EMBL" id="CABPRJ010000008">
    <property type="protein sequence ID" value="VVC25081.1"/>
    <property type="molecule type" value="Genomic_DNA"/>
</dbReference>
<accession>A0A5E4M1F3</accession>
<protein>
    <recommendedName>
        <fullName evidence="1">DUF4817 domain-containing protein</fullName>
    </recommendedName>
</protein>
<name>A0A5E4M1F3_9HEMI</name>
<dbReference type="PANTHER" id="PTHR47326">
    <property type="entry name" value="TRANSPOSABLE ELEMENT TC3 TRANSPOSASE-LIKE PROTEIN"/>
    <property type="match status" value="1"/>
</dbReference>
<dbReference type="OrthoDB" id="6628920at2759"/>
<dbReference type="PANTHER" id="PTHR47326:SF1">
    <property type="entry name" value="HTH PSQ-TYPE DOMAIN-CONTAINING PROTEIN"/>
    <property type="match status" value="1"/>
</dbReference>
<gene>
    <name evidence="2" type="ORF">CINCED_3A017396</name>
</gene>